<dbReference type="GO" id="GO:0005886">
    <property type="term" value="C:plasma membrane"/>
    <property type="evidence" value="ECO:0007669"/>
    <property type="project" value="UniProtKB-SubCell"/>
</dbReference>
<feature type="transmembrane region" description="Helical" evidence="8">
    <location>
        <begin position="45"/>
        <end position="66"/>
    </location>
</feature>
<dbReference type="Proteomes" id="UP000560069">
    <property type="component" value="Unassembled WGS sequence"/>
</dbReference>
<dbReference type="PANTHER" id="PTHR34702">
    <property type="entry name" value="NA(+)/H(+) ANTIPORTER SUBUNIT F1"/>
    <property type="match status" value="1"/>
</dbReference>
<comment type="similarity">
    <text evidence="2">Belongs to the CPA3 antiporters (TC 2.A.63) subunit F family.</text>
</comment>
<dbReference type="PANTHER" id="PTHR34702:SF1">
    <property type="entry name" value="NA(+)_H(+) ANTIPORTER SUBUNIT F"/>
    <property type="match status" value="1"/>
</dbReference>
<name>A0A7Z0EAZ1_9MICC</name>
<evidence type="ECO:0000256" key="2">
    <source>
        <dbReference type="ARBA" id="ARBA00009212"/>
    </source>
</evidence>
<keyword evidence="7 8" id="KW-0472">Membrane</keyword>
<gene>
    <name evidence="9" type="ORF">HNR11_002798</name>
</gene>
<keyword evidence="10" id="KW-1185">Reference proteome</keyword>
<evidence type="ECO:0000256" key="4">
    <source>
        <dbReference type="ARBA" id="ARBA00022475"/>
    </source>
</evidence>
<keyword evidence="6 8" id="KW-1133">Transmembrane helix</keyword>
<evidence type="ECO:0000313" key="9">
    <source>
        <dbReference type="EMBL" id="NYJ18208.1"/>
    </source>
</evidence>
<dbReference type="RefSeq" id="WP_179443127.1">
    <property type="nucleotide sequence ID" value="NZ_BAAALK010000004.1"/>
</dbReference>
<keyword evidence="3" id="KW-0813">Transport</keyword>
<keyword evidence="4" id="KW-1003">Cell membrane</keyword>
<keyword evidence="5 8" id="KW-0812">Transmembrane</keyword>
<evidence type="ECO:0000256" key="8">
    <source>
        <dbReference type="SAM" id="Phobius"/>
    </source>
</evidence>
<dbReference type="EMBL" id="JACCFQ010000002">
    <property type="protein sequence ID" value="NYJ18208.1"/>
    <property type="molecule type" value="Genomic_DNA"/>
</dbReference>
<feature type="transmembrane region" description="Helical" evidence="8">
    <location>
        <begin position="72"/>
        <end position="93"/>
    </location>
</feature>
<dbReference type="Pfam" id="PF04066">
    <property type="entry name" value="MrpF_PhaF"/>
    <property type="match status" value="1"/>
</dbReference>
<evidence type="ECO:0000256" key="1">
    <source>
        <dbReference type="ARBA" id="ARBA00004651"/>
    </source>
</evidence>
<feature type="transmembrane region" description="Helical" evidence="8">
    <location>
        <begin position="12"/>
        <end position="33"/>
    </location>
</feature>
<accession>A0A7Z0EAZ1</accession>
<dbReference type="InterPro" id="IPR007208">
    <property type="entry name" value="MrpF/PhaF-like"/>
</dbReference>
<reference evidence="9 10" key="1">
    <citation type="submission" date="2020-07" db="EMBL/GenBank/DDBJ databases">
        <title>Sequencing the genomes of 1000 actinobacteria strains.</title>
        <authorList>
            <person name="Klenk H.-P."/>
        </authorList>
    </citation>
    <scope>NUCLEOTIDE SEQUENCE [LARGE SCALE GENOMIC DNA]</scope>
    <source>
        <strain evidence="9 10">DSM 15664</strain>
    </source>
</reference>
<proteinExistence type="inferred from homology"/>
<evidence type="ECO:0000256" key="6">
    <source>
        <dbReference type="ARBA" id="ARBA00022989"/>
    </source>
</evidence>
<dbReference type="AlphaFoldDB" id="A0A7Z0EAZ1"/>
<sequence>MTPEEFLGVEILGLTISAIVLVILALTLLPAMWRVALGPADADRAVGADHVFFVLVASIAILGLAWERDLLFDLVLVGTLVGFISALILARFLGRRRQ</sequence>
<evidence type="ECO:0000256" key="5">
    <source>
        <dbReference type="ARBA" id="ARBA00022692"/>
    </source>
</evidence>
<organism evidence="9 10">
    <name type="scientific">Nesterenkonia sandarakina</name>
    <dbReference type="NCBI Taxonomy" id="272918"/>
    <lineage>
        <taxon>Bacteria</taxon>
        <taxon>Bacillati</taxon>
        <taxon>Actinomycetota</taxon>
        <taxon>Actinomycetes</taxon>
        <taxon>Micrococcales</taxon>
        <taxon>Micrococcaceae</taxon>
        <taxon>Nesterenkonia</taxon>
    </lineage>
</organism>
<comment type="subcellular location">
    <subcellularLocation>
        <location evidence="1">Cell membrane</location>
        <topology evidence="1">Multi-pass membrane protein</topology>
    </subcellularLocation>
</comment>
<protein>
    <submittedName>
        <fullName evidence="9">Multicomponent Na+:H+ antiporter subunit F</fullName>
    </submittedName>
</protein>
<evidence type="ECO:0000256" key="3">
    <source>
        <dbReference type="ARBA" id="ARBA00022448"/>
    </source>
</evidence>
<dbReference type="GO" id="GO:0015385">
    <property type="term" value="F:sodium:proton antiporter activity"/>
    <property type="evidence" value="ECO:0007669"/>
    <property type="project" value="TreeGrafter"/>
</dbReference>
<comment type="caution">
    <text evidence="9">The sequence shown here is derived from an EMBL/GenBank/DDBJ whole genome shotgun (WGS) entry which is preliminary data.</text>
</comment>
<evidence type="ECO:0000256" key="7">
    <source>
        <dbReference type="ARBA" id="ARBA00023136"/>
    </source>
</evidence>
<evidence type="ECO:0000313" key="10">
    <source>
        <dbReference type="Proteomes" id="UP000560069"/>
    </source>
</evidence>